<dbReference type="SUPFAM" id="SSF53850">
    <property type="entry name" value="Periplasmic binding protein-like II"/>
    <property type="match status" value="1"/>
</dbReference>
<proteinExistence type="predicted"/>
<keyword evidence="1" id="KW-0732">Signal</keyword>
<sequence length="431" mass="48581">MKKLLFSTLSLVMVFFAGGCGDFDLTDSAESKGNEKITIKIAWWGEKPRHDYTLEVIELFEEKYPTINVEPIYSNWDDYWKRLAPMAAGNQLPDIVQMDMLYLKTYSENYLLEDLTPYVDQNLIKTDSISEAILSGGKIDEHLYGFPLGLNAPAIIVDQNLLSSGADNKPNANWTWSDFEKIALQVHKEKGIYGTNGMKSPDVFFSYFLRTKGMNLYNKTGTGLGYEDDQLFIDYFDMQIRLLDKGAFPRADVTEQIKGIEDELLVKQQSAMQWVYSNQYIGFLQATNRQLELLPPPGPGQDAGLSVKPSMLFSMSKSSKHKEAAAQFINFVINDIEANKVIKGERGVPISTKVVQKIEKDLSPAQKKVFDYVNEVKNTNKKVDKADPLGSNEVVKLLQDVSEQILFKKITPAEGAQLFRSEATTILSNNN</sequence>
<dbReference type="PROSITE" id="PS51257">
    <property type="entry name" value="PROKAR_LIPOPROTEIN"/>
    <property type="match status" value="1"/>
</dbReference>
<keyword evidence="2" id="KW-0762">Sugar transport</keyword>
<dbReference type="EMBL" id="JACCBX010000011">
    <property type="protein sequence ID" value="NYE07975.1"/>
    <property type="molecule type" value="Genomic_DNA"/>
</dbReference>
<evidence type="ECO:0000256" key="1">
    <source>
        <dbReference type="SAM" id="SignalP"/>
    </source>
</evidence>
<name>A0A852TII3_9BACI</name>
<dbReference type="InterPro" id="IPR006059">
    <property type="entry name" value="SBP"/>
</dbReference>
<protein>
    <submittedName>
        <fullName evidence="2">Multiple sugar transport system substrate-binding protein</fullName>
    </submittedName>
</protein>
<feature type="chain" id="PRO_5038558624" evidence="1">
    <location>
        <begin position="20"/>
        <end position="431"/>
    </location>
</feature>
<evidence type="ECO:0000313" key="2">
    <source>
        <dbReference type="EMBL" id="NYE07975.1"/>
    </source>
</evidence>
<dbReference type="InterPro" id="IPR050490">
    <property type="entry name" value="Bact_solute-bd_prot1"/>
</dbReference>
<dbReference type="AlphaFoldDB" id="A0A852TII3"/>
<dbReference type="PANTHER" id="PTHR43649:SF11">
    <property type="entry name" value="ABC TRANSPORTER SUBSTRATE-BINDING PROTEIN YESO-RELATED"/>
    <property type="match status" value="1"/>
</dbReference>
<dbReference type="Pfam" id="PF01547">
    <property type="entry name" value="SBP_bac_1"/>
    <property type="match status" value="1"/>
</dbReference>
<organism evidence="2 3">
    <name type="scientific">Neobacillus niacini</name>
    <dbReference type="NCBI Taxonomy" id="86668"/>
    <lineage>
        <taxon>Bacteria</taxon>
        <taxon>Bacillati</taxon>
        <taxon>Bacillota</taxon>
        <taxon>Bacilli</taxon>
        <taxon>Bacillales</taxon>
        <taxon>Bacillaceae</taxon>
        <taxon>Neobacillus</taxon>
    </lineage>
</organism>
<dbReference type="Proteomes" id="UP000548423">
    <property type="component" value="Unassembled WGS sequence"/>
</dbReference>
<evidence type="ECO:0000313" key="3">
    <source>
        <dbReference type="Proteomes" id="UP000548423"/>
    </source>
</evidence>
<feature type="signal peptide" evidence="1">
    <location>
        <begin position="1"/>
        <end position="19"/>
    </location>
</feature>
<accession>A0A852TII3</accession>
<comment type="caution">
    <text evidence="2">The sequence shown here is derived from an EMBL/GenBank/DDBJ whole genome shotgun (WGS) entry which is preliminary data.</text>
</comment>
<keyword evidence="2" id="KW-0813">Transport</keyword>
<reference evidence="3" key="1">
    <citation type="submission" date="2020-07" db="EMBL/GenBank/DDBJ databases">
        <authorList>
            <person name="Partida-Martinez L."/>
            <person name="Huntemann M."/>
            <person name="Clum A."/>
            <person name="Wang J."/>
            <person name="Palaniappan K."/>
            <person name="Ritter S."/>
            <person name="Chen I.-M."/>
            <person name="Stamatis D."/>
            <person name="Reddy T."/>
            <person name="O'Malley R."/>
            <person name="Daum C."/>
            <person name="Shapiro N."/>
            <person name="Ivanova N."/>
            <person name="Kyrpides N."/>
            <person name="Woyke T."/>
        </authorList>
    </citation>
    <scope>NUCLEOTIDE SEQUENCE [LARGE SCALE GENOMIC DNA]</scope>
    <source>
        <strain evidence="3">AT2.8</strain>
    </source>
</reference>
<reference evidence="3" key="2">
    <citation type="submission" date="2020-08" db="EMBL/GenBank/DDBJ databases">
        <title>The Agave Microbiome: Exploring the role of microbial communities in plant adaptations to desert environments.</title>
        <authorList>
            <person name="Partida-Martinez L.P."/>
        </authorList>
    </citation>
    <scope>NUCLEOTIDE SEQUENCE [LARGE SCALE GENOMIC DNA]</scope>
    <source>
        <strain evidence="3">AT2.8</strain>
    </source>
</reference>
<gene>
    <name evidence="2" type="ORF">F4694_004816</name>
</gene>
<dbReference type="Gene3D" id="3.40.190.10">
    <property type="entry name" value="Periplasmic binding protein-like II"/>
    <property type="match status" value="2"/>
</dbReference>
<dbReference type="PANTHER" id="PTHR43649">
    <property type="entry name" value="ARABINOSE-BINDING PROTEIN-RELATED"/>
    <property type="match status" value="1"/>
</dbReference>